<comment type="caution">
    <text evidence="2">The sequence shown here is derived from an EMBL/GenBank/DDBJ whole genome shotgun (WGS) entry which is preliminary data.</text>
</comment>
<gene>
    <name evidence="2" type="ORF">MEDL_61660</name>
</gene>
<name>A0A8S3V507_MYTED</name>
<dbReference type="OrthoDB" id="410478at2759"/>
<dbReference type="PANTHER" id="PTHR33153">
    <property type="entry name" value="MYND-TYPE DOMAIN-CONTAINING PROTEIN"/>
    <property type="match status" value="1"/>
</dbReference>
<evidence type="ECO:0000259" key="1">
    <source>
        <dbReference type="Pfam" id="PF25273"/>
    </source>
</evidence>
<feature type="domain" description="DUF7869" evidence="1">
    <location>
        <begin position="1"/>
        <end position="157"/>
    </location>
</feature>
<dbReference type="PANTHER" id="PTHR33153:SF3">
    <property type="entry name" value="TRAFFICKING PROTEIN PARTICLE COMPLEX SUBUNIT 11 DOMAIN-CONTAINING PROTEIN"/>
    <property type="match status" value="1"/>
</dbReference>
<accession>A0A8S3V507</accession>
<sequence>MNHGLNRFTTYIDINEYSHDSNLIMNTVLKELHESSVLMGSFLPEILYMQADNCFRENKNRFMLAFCELLVRKNIFKEVHLSFLPVDHTHEEIDAAFSKISDKLRKNDAETLTGFMHLLPSCKINGGIYDIRGWLTPHITLYQGRHHLFISSFQLMKLKNSIRVQRSPP</sequence>
<reference evidence="2" key="1">
    <citation type="submission" date="2021-03" db="EMBL/GenBank/DDBJ databases">
        <authorList>
            <person name="Bekaert M."/>
        </authorList>
    </citation>
    <scope>NUCLEOTIDE SEQUENCE</scope>
</reference>
<protein>
    <recommendedName>
        <fullName evidence="1">DUF7869 domain-containing protein</fullName>
    </recommendedName>
</protein>
<proteinExistence type="predicted"/>
<organism evidence="2 3">
    <name type="scientific">Mytilus edulis</name>
    <name type="common">Blue mussel</name>
    <dbReference type="NCBI Taxonomy" id="6550"/>
    <lineage>
        <taxon>Eukaryota</taxon>
        <taxon>Metazoa</taxon>
        <taxon>Spiralia</taxon>
        <taxon>Lophotrochozoa</taxon>
        <taxon>Mollusca</taxon>
        <taxon>Bivalvia</taxon>
        <taxon>Autobranchia</taxon>
        <taxon>Pteriomorphia</taxon>
        <taxon>Mytilida</taxon>
        <taxon>Mytiloidea</taxon>
        <taxon>Mytilidae</taxon>
        <taxon>Mytilinae</taxon>
        <taxon>Mytilus</taxon>
    </lineage>
</organism>
<dbReference type="InterPro" id="IPR057191">
    <property type="entry name" value="DUF7869"/>
</dbReference>
<dbReference type="AlphaFoldDB" id="A0A8S3V507"/>
<evidence type="ECO:0000313" key="2">
    <source>
        <dbReference type="EMBL" id="CAG2249918.1"/>
    </source>
</evidence>
<dbReference type="Pfam" id="PF25273">
    <property type="entry name" value="DUF7869"/>
    <property type="match status" value="1"/>
</dbReference>
<keyword evidence="3" id="KW-1185">Reference proteome</keyword>
<evidence type="ECO:0000313" key="3">
    <source>
        <dbReference type="Proteomes" id="UP000683360"/>
    </source>
</evidence>
<dbReference type="Proteomes" id="UP000683360">
    <property type="component" value="Unassembled WGS sequence"/>
</dbReference>
<dbReference type="EMBL" id="CAJPWZ010003020">
    <property type="protein sequence ID" value="CAG2249918.1"/>
    <property type="molecule type" value="Genomic_DNA"/>
</dbReference>